<gene>
    <name evidence="2" type="ORF">WJX75_002066</name>
</gene>
<comment type="caution">
    <text evidence="2">The sequence shown here is derived from an EMBL/GenBank/DDBJ whole genome shotgun (WGS) entry which is preliminary data.</text>
</comment>
<evidence type="ECO:0000313" key="2">
    <source>
        <dbReference type="EMBL" id="KAK9917225.1"/>
    </source>
</evidence>
<reference evidence="2 3" key="1">
    <citation type="journal article" date="2024" name="Nat. Commun.">
        <title>Phylogenomics reveals the evolutionary origins of lichenization in chlorophyte algae.</title>
        <authorList>
            <person name="Puginier C."/>
            <person name="Libourel C."/>
            <person name="Otte J."/>
            <person name="Skaloud P."/>
            <person name="Haon M."/>
            <person name="Grisel S."/>
            <person name="Petersen M."/>
            <person name="Berrin J.G."/>
            <person name="Delaux P.M."/>
            <person name="Dal Grande F."/>
            <person name="Keller J."/>
        </authorList>
    </citation>
    <scope>NUCLEOTIDE SEQUENCE [LARGE SCALE GENOMIC DNA]</scope>
    <source>
        <strain evidence="2 3">SAG 216-7</strain>
    </source>
</reference>
<protein>
    <recommendedName>
        <fullName evidence="4">Tetratricopeptide repeat protein</fullName>
    </recommendedName>
</protein>
<accession>A0ABR2YZP3</accession>
<keyword evidence="1" id="KW-0472">Membrane</keyword>
<evidence type="ECO:0000313" key="3">
    <source>
        <dbReference type="Proteomes" id="UP001491310"/>
    </source>
</evidence>
<name>A0ABR2YZP3_9CHLO</name>
<dbReference type="Proteomes" id="UP001491310">
    <property type="component" value="Unassembled WGS sequence"/>
</dbReference>
<proteinExistence type="predicted"/>
<keyword evidence="1" id="KW-1133">Transmembrane helix</keyword>
<dbReference type="EMBL" id="JALJOT010000002">
    <property type="protein sequence ID" value="KAK9917225.1"/>
    <property type="molecule type" value="Genomic_DNA"/>
</dbReference>
<keyword evidence="1" id="KW-0812">Transmembrane</keyword>
<evidence type="ECO:0000256" key="1">
    <source>
        <dbReference type="SAM" id="Phobius"/>
    </source>
</evidence>
<evidence type="ECO:0008006" key="4">
    <source>
        <dbReference type="Google" id="ProtNLM"/>
    </source>
</evidence>
<organism evidence="2 3">
    <name type="scientific">Coccomyxa subellipsoidea</name>
    <dbReference type="NCBI Taxonomy" id="248742"/>
    <lineage>
        <taxon>Eukaryota</taxon>
        <taxon>Viridiplantae</taxon>
        <taxon>Chlorophyta</taxon>
        <taxon>core chlorophytes</taxon>
        <taxon>Trebouxiophyceae</taxon>
        <taxon>Trebouxiophyceae incertae sedis</taxon>
        <taxon>Coccomyxaceae</taxon>
        <taxon>Coccomyxa</taxon>
    </lineage>
</organism>
<keyword evidence="3" id="KW-1185">Reference proteome</keyword>
<sequence length="182" mass="19314">MQKFNNGDRMGALKLFEESLQKSPTTSQRHAALFNSTAVHASFGDVELAQITLREGVNRGLDFEGALKSTDDPQLVRFQGSPQIVIQLRKFAEAVRRIKGAVASPADKPAAAPSGRIGASASGDGGNYLGRDMSGMLRTEMSGIDPSLGGIFRRVAGLLLTGLVLGAVLFYVGLKLAFPSYS</sequence>
<feature type="transmembrane region" description="Helical" evidence="1">
    <location>
        <begin position="155"/>
        <end position="174"/>
    </location>
</feature>